<accession>A0A846QMW2</accession>
<dbReference type="SUPFAM" id="SSF52266">
    <property type="entry name" value="SGNH hydrolase"/>
    <property type="match status" value="1"/>
</dbReference>
<evidence type="ECO:0000313" key="2">
    <source>
        <dbReference type="Proteomes" id="UP000580856"/>
    </source>
</evidence>
<protein>
    <submittedName>
        <fullName evidence="1">Phospholipase/lecithinase/hemolysin</fullName>
    </submittedName>
</protein>
<name>A0A846QMW2_9BACT</name>
<proteinExistence type="predicted"/>
<dbReference type="InterPro" id="IPR001087">
    <property type="entry name" value="GDSL"/>
</dbReference>
<dbReference type="RefSeq" id="WP_167942552.1">
    <property type="nucleotide sequence ID" value="NZ_JAATJA010000005.1"/>
</dbReference>
<organism evidence="1 2">
    <name type="scientific">Desulfobaculum xiamenense</name>
    <dbReference type="NCBI Taxonomy" id="995050"/>
    <lineage>
        <taxon>Bacteria</taxon>
        <taxon>Pseudomonadati</taxon>
        <taxon>Thermodesulfobacteriota</taxon>
        <taxon>Desulfovibrionia</taxon>
        <taxon>Desulfovibrionales</taxon>
        <taxon>Desulfovibrionaceae</taxon>
        <taxon>Desulfobaculum</taxon>
    </lineage>
</organism>
<dbReference type="GO" id="GO:0016788">
    <property type="term" value="F:hydrolase activity, acting on ester bonds"/>
    <property type="evidence" value="ECO:0007669"/>
    <property type="project" value="InterPro"/>
</dbReference>
<dbReference type="Pfam" id="PF00657">
    <property type="entry name" value="Lipase_GDSL"/>
    <property type="match status" value="1"/>
</dbReference>
<dbReference type="AlphaFoldDB" id="A0A846QMW2"/>
<comment type="caution">
    <text evidence="1">The sequence shown here is derived from an EMBL/GenBank/DDBJ whole genome shotgun (WGS) entry which is preliminary data.</text>
</comment>
<keyword evidence="2" id="KW-1185">Reference proteome</keyword>
<dbReference type="InterPro" id="IPR036514">
    <property type="entry name" value="SGNH_hydro_sf"/>
</dbReference>
<dbReference type="EMBL" id="JAATJA010000005">
    <property type="protein sequence ID" value="NJB69468.1"/>
    <property type="molecule type" value="Genomic_DNA"/>
</dbReference>
<reference evidence="1 2" key="1">
    <citation type="submission" date="2020-03" db="EMBL/GenBank/DDBJ databases">
        <title>Genomic Encyclopedia of Type Strains, Phase IV (KMG-IV): sequencing the most valuable type-strain genomes for metagenomic binning, comparative biology and taxonomic classification.</title>
        <authorList>
            <person name="Goeker M."/>
        </authorList>
    </citation>
    <scope>NUCLEOTIDE SEQUENCE [LARGE SCALE GENOMIC DNA]</scope>
    <source>
        <strain evidence="1 2">DSM 24233</strain>
    </source>
</reference>
<sequence length="247" mass="26813">MMKRILSFGDSFSDNGFCNGCGYNRLSNGDVWVEHLSGMLGATLEDRAWCGAQSGIGNTSGPADWSGLAWQVETYQPAGSLDDTLCTVLIGINDIYEGEGSAETVVGNIVSAMEKLVAKGVRNLLVSNVPDITLAPAYVTEYAAKKPAVQALVRDINARLHDALCGESGFARRHPEVRLYRLDACDVFEGLVRDGRFANVSEPWNGTYAFPAADGYMWWDSWHPMTATHRVLAEAALRALKSGPFSD</sequence>
<evidence type="ECO:0000313" key="1">
    <source>
        <dbReference type="EMBL" id="NJB69468.1"/>
    </source>
</evidence>
<dbReference type="CDD" id="cd01846">
    <property type="entry name" value="fatty_acyltransferase_like"/>
    <property type="match status" value="1"/>
</dbReference>
<dbReference type="Proteomes" id="UP000580856">
    <property type="component" value="Unassembled WGS sequence"/>
</dbReference>
<dbReference type="Gene3D" id="3.40.50.1110">
    <property type="entry name" value="SGNH hydrolase"/>
    <property type="match status" value="1"/>
</dbReference>
<gene>
    <name evidence="1" type="ORF">GGQ74_003170</name>
</gene>